<dbReference type="SMART" id="SM00355">
    <property type="entry name" value="ZnF_C2H2"/>
    <property type="match status" value="7"/>
</dbReference>
<dbReference type="Pfam" id="PF01352">
    <property type="entry name" value="KRAB"/>
    <property type="match status" value="1"/>
</dbReference>
<dbReference type="PANTHER" id="PTHR23234:SF8">
    <property type="entry name" value="C2H2-TYPE DOMAIN-CONTAINING PROTEIN"/>
    <property type="match status" value="1"/>
</dbReference>
<dbReference type="FunFam" id="3.30.160.60:FF:003729">
    <property type="match status" value="1"/>
</dbReference>
<comment type="subunit">
    <text evidence="27">Monomer; monomeric form has weak exonuclease activity. Homodimer; homodimeric form is unsure but has much higher exonuclease activity, suggesting that it could homodimerize upon DNA-binding. Interacts with the replication protein A (RPA) complex.</text>
</comment>
<dbReference type="InterPro" id="IPR050758">
    <property type="entry name" value="Znf_C2H2-type"/>
</dbReference>
<feature type="domain" description="C2H2-type" evidence="32">
    <location>
        <begin position="798"/>
        <end position="821"/>
    </location>
</feature>
<accession>A0AAD4URV7</accession>
<dbReference type="PROSITE" id="PS00028">
    <property type="entry name" value="ZINC_FINGER_C2H2_1"/>
    <property type="match status" value="7"/>
</dbReference>
<evidence type="ECO:0000256" key="30">
    <source>
        <dbReference type="PROSITE-ProRule" id="PRU00042"/>
    </source>
</evidence>
<evidence type="ECO:0000256" key="31">
    <source>
        <dbReference type="SAM" id="MobiDB-lite"/>
    </source>
</evidence>
<keyword evidence="24" id="KW-0234">DNA repair</keyword>
<evidence type="ECO:0000256" key="20">
    <source>
        <dbReference type="ARBA" id="ARBA00023014"/>
    </source>
</evidence>
<protein>
    <recommendedName>
        <fullName evidence="28">Exonuclease V</fullName>
    </recommendedName>
    <alternativeName>
        <fullName evidence="29">Defects in morphology protein 1 homolog</fullName>
    </alternativeName>
</protein>
<evidence type="ECO:0000256" key="26">
    <source>
        <dbReference type="ARBA" id="ARBA00055450"/>
    </source>
</evidence>
<evidence type="ECO:0000256" key="4">
    <source>
        <dbReference type="ARBA" id="ARBA00004123"/>
    </source>
</evidence>
<comment type="function">
    <text evidence="3">May be involved in transcriptional regulation.</text>
</comment>
<feature type="domain" description="C2H2-type" evidence="32">
    <location>
        <begin position="770"/>
        <end position="797"/>
    </location>
</feature>
<keyword evidence="15" id="KW-0378">Hydrolase</keyword>
<evidence type="ECO:0000256" key="1">
    <source>
        <dbReference type="ARBA" id="ARBA00001946"/>
    </source>
</evidence>
<evidence type="ECO:0000259" key="33">
    <source>
        <dbReference type="PROSITE" id="PS50805"/>
    </source>
</evidence>
<dbReference type="PANTHER" id="PTHR23234">
    <property type="entry name" value="ZNF44 PROTEIN"/>
    <property type="match status" value="1"/>
</dbReference>
<evidence type="ECO:0000256" key="6">
    <source>
        <dbReference type="ARBA" id="ARBA00006991"/>
    </source>
</evidence>
<comment type="similarity">
    <text evidence="6">Belongs to the krueppel C2H2-type zinc-finger protein family.</text>
</comment>
<evidence type="ECO:0000256" key="22">
    <source>
        <dbReference type="ARBA" id="ARBA00023125"/>
    </source>
</evidence>
<feature type="domain" description="C2H2-type" evidence="32">
    <location>
        <begin position="714"/>
        <end position="741"/>
    </location>
</feature>
<keyword evidence="16" id="KW-0862">Zinc</keyword>
<evidence type="ECO:0000256" key="28">
    <source>
        <dbReference type="ARBA" id="ARBA00070137"/>
    </source>
</evidence>
<dbReference type="EMBL" id="JAKZEL010000001">
    <property type="protein sequence ID" value="KAI4549709.1"/>
    <property type="molecule type" value="Genomic_DNA"/>
</dbReference>
<evidence type="ECO:0000256" key="7">
    <source>
        <dbReference type="ARBA" id="ARBA00009797"/>
    </source>
</evidence>
<organism evidence="34 35">
    <name type="scientific">Ovis ammon polii</name>
    <dbReference type="NCBI Taxonomy" id="230172"/>
    <lineage>
        <taxon>Eukaryota</taxon>
        <taxon>Metazoa</taxon>
        <taxon>Chordata</taxon>
        <taxon>Craniata</taxon>
        <taxon>Vertebrata</taxon>
        <taxon>Euteleostomi</taxon>
        <taxon>Mammalia</taxon>
        <taxon>Eutheria</taxon>
        <taxon>Laurasiatheria</taxon>
        <taxon>Artiodactyla</taxon>
        <taxon>Ruminantia</taxon>
        <taxon>Pecora</taxon>
        <taxon>Bovidae</taxon>
        <taxon>Caprinae</taxon>
        <taxon>Ovis</taxon>
    </lineage>
</organism>
<evidence type="ECO:0000256" key="24">
    <source>
        <dbReference type="ARBA" id="ARBA00023204"/>
    </source>
</evidence>
<dbReference type="FunFam" id="3.30.160.60:FF:000650">
    <property type="entry name" value="Zinc finger protein 197"/>
    <property type="match status" value="1"/>
</dbReference>
<dbReference type="Pfam" id="PF09810">
    <property type="entry name" value="Exo5"/>
    <property type="match status" value="3"/>
</dbReference>
<dbReference type="InterPro" id="IPR011604">
    <property type="entry name" value="PDDEXK-like_dom_sf"/>
</dbReference>
<comment type="cofactor">
    <cofactor evidence="1">
        <name>Mg(2+)</name>
        <dbReference type="ChEBI" id="CHEBI:18420"/>
    </cofactor>
</comment>
<evidence type="ECO:0000313" key="35">
    <source>
        <dbReference type="Proteomes" id="UP001214576"/>
    </source>
</evidence>
<comment type="function">
    <text evidence="26">Single-stranded DNA (ssDNA) bidirectional exonuclease involved in DNA repair. Probably involved in DNA repair following ultraviolet (UV) irradiation and interstrand cross-links (ICLs) damage. Has both 5'-3' and 3'-5' exonuclease activities with a strong preference for 5'-ends. Acts as a sliding exonuclease that loads at ssDNA ends and then slides along the ssDNA prior to cutting; however the sliding and the 3'-5' exonuclease activities are abolished upon binding to the replication protein A (RPA) complex that enforces 5'-directionality activity.</text>
</comment>
<feature type="domain" description="KRAB" evidence="33">
    <location>
        <begin position="429"/>
        <end position="502"/>
    </location>
</feature>
<dbReference type="Pfam" id="PF00096">
    <property type="entry name" value="zf-C2H2"/>
    <property type="match status" value="7"/>
</dbReference>
<proteinExistence type="inferred from homology"/>
<reference evidence="34" key="1">
    <citation type="submission" date="2022-03" db="EMBL/GenBank/DDBJ databases">
        <title>Genomic analyses of argali, domestic sheep and their hybrids provide insights into chromosomal evolution, heterosis and genetic basis of agronomic traits.</title>
        <authorList>
            <person name="Li M."/>
        </authorList>
    </citation>
    <scope>NUCLEOTIDE SEQUENCE</scope>
    <source>
        <strain evidence="34">CAU-MHL-2022a</strain>
        <tissue evidence="34">Skin</tissue>
    </source>
</reference>
<dbReference type="FunFam" id="3.30.160.60:FF:001506">
    <property type="entry name" value="Zinc finger protein"/>
    <property type="match status" value="1"/>
</dbReference>
<keyword evidence="11" id="KW-0479">Metal-binding</keyword>
<keyword evidence="25" id="KW-0539">Nucleus</keyword>
<evidence type="ECO:0000256" key="27">
    <source>
        <dbReference type="ARBA" id="ARBA00062540"/>
    </source>
</evidence>
<dbReference type="SUPFAM" id="SSF109640">
    <property type="entry name" value="KRAB domain (Kruppel-associated box)"/>
    <property type="match status" value="1"/>
</dbReference>
<dbReference type="AlphaFoldDB" id="A0AAD4URV7"/>
<keyword evidence="14 30" id="KW-0863">Zinc-finger</keyword>
<dbReference type="InterPro" id="IPR036051">
    <property type="entry name" value="KRAB_dom_sf"/>
</dbReference>
<keyword evidence="20" id="KW-0411">Iron-sulfur</keyword>
<dbReference type="FunFam" id="3.90.320.10:FF:000004">
    <property type="entry name" value="Probable exonuclease V"/>
    <property type="match status" value="1"/>
</dbReference>
<dbReference type="GO" id="GO:0051539">
    <property type="term" value="F:4 iron, 4 sulfur cluster binding"/>
    <property type="evidence" value="ECO:0007669"/>
    <property type="project" value="UniProtKB-KW"/>
</dbReference>
<dbReference type="GO" id="GO:1990837">
    <property type="term" value="F:sequence-specific double-stranded DNA binding"/>
    <property type="evidence" value="ECO:0007669"/>
    <property type="project" value="UniProtKB-ARBA"/>
</dbReference>
<keyword evidence="8" id="KW-0004">4Fe-4S</keyword>
<evidence type="ECO:0000256" key="8">
    <source>
        <dbReference type="ARBA" id="ARBA00022485"/>
    </source>
</evidence>
<dbReference type="GO" id="GO:0045145">
    <property type="term" value="F:single-stranded DNA 5'-3' DNA exonuclease activity"/>
    <property type="evidence" value="ECO:0007669"/>
    <property type="project" value="InterPro"/>
</dbReference>
<dbReference type="Proteomes" id="UP001214576">
    <property type="component" value="Unassembled WGS sequence"/>
</dbReference>
<evidence type="ECO:0000256" key="3">
    <source>
        <dbReference type="ARBA" id="ARBA00003767"/>
    </source>
</evidence>
<evidence type="ECO:0000256" key="13">
    <source>
        <dbReference type="ARBA" id="ARBA00022763"/>
    </source>
</evidence>
<keyword evidence="12" id="KW-0677">Repeat</keyword>
<feature type="domain" description="C2H2-type" evidence="32">
    <location>
        <begin position="742"/>
        <end position="769"/>
    </location>
</feature>
<dbReference type="InterPro" id="IPR036236">
    <property type="entry name" value="Znf_C2H2_sf"/>
</dbReference>
<keyword evidence="23" id="KW-0804">Transcription</keyword>
<feature type="domain" description="C2H2-type" evidence="32">
    <location>
        <begin position="658"/>
        <end position="685"/>
    </location>
</feature>
<keyword evidence="35" id="KW-1185">Reference proteome</keyword>
<dbReference type="SMART" id="SM00349">
    <property type="entry name" value="KRAB"/>
    <property type="match status" value="1"/>
</dbReference>
<evidence type="ECO:0000256" key="11">
    <source>
        <dbReference type="ARBA" id="ARBA00022723"/>
    </source>
</evidence>
<dbReference type="Gene3D" id="3.90.320.10">
    <property type="match status" value="1"/>
</dbReference>
<evidence type="ECO:0000256" key="2">
    <source>
        <dbReference type="ARBA" id="ARBA00001966"/>
    </source>
</evidence>
<dbReference type="GO" id="GO:0005634">
    <property type="term" value="C:nucleus"/>
    <property type="evidence" value="ECO:0007669"/>
    <property type="project" value="UniProtKB-SubCell"/>
</dbReference>
<dbReference type="GO" id="GO:0006281">
    <property type="term" value="P:DNA repair"/>
    <property type="evidence" value="ECO:0007669"/>
    <property type="project" value="UniProtKB-KW"/>
</dbReference>
<dbReference type="FunFam" id="3.30.160.60:FF:000295">
    <property type="entry name" value="zinc finger protein 19"/>
    <property type="match status" value="2"/>
</dbReference>
<keyword evidence="10" id="KW-0540">Nuclease</keyword>
<dbReference type="GO" id="GO:0005829">
    <property type="term" value="C:cytosol"/>
    <property type="evidence" value="ECO:0007669"/>
    <property type="project" value="UniProtKB-SubCell"/>
</dbReference>
<comment type="subcellular location">
    <subcellularLocation>
        <location evidence="5">Cytoplasm</location>
        <location evidence="5">Cytosol</location>
    </subcellularLocation>
    <subcellularLocation>
        <location evidence="4">Nucleus</location>
    </subcellularLocation>
</comment>
<dbReference type="SUPFAM" id="SSF57667">
    <property type="entry name" value="beta-beta-alpha zinc fingers"/>
    <property type="match status" value="5"/>
</dbReference>
<name>A0AAD4URV7_OVIAM</name>
<evidence type="ECO:0000256" key="16">
    <source>
        <dbReference type="ARBA" id="ARBA00022833"/>
    </source>
</evidence>
<keyword evidence="17" id="KW-0269">Exonuclease</keyword>
<comment type="cofactor">
    <cofactor evidence="2">
        <name>[4Fe-4S] cluster</name>
        <dbReference type="ChEBI" id="CHEBI:49883"/>
    </cofactor>
</comment>
<evidence type="ECO:0000256" key="21">
    <source>
        <dbReference type="ARBA" id="ARBA00023015"/>
    </source>
</evidence>
<dbReference type="GO" id="GO:0008270">
    <property type="term" value="F:zinc ion binding"/>
    <property type="evidence" value="ECO:0007669"/>
    <property type="project" value="UniProtKB-KW"/>
</dbReference>
<feature type="compositionally biased region" description="Acidic residues" evidence="31">
    <location>
        <begin position="28"/>
        <end position="39"/>
    </location>
</feature>
<evidence type="ECO:0000256" key="25">
    <source>
        <dbReference type="ARBA" id="ARBA00023242"/>
    </source>
</evidence>
<evidence type="ECO:0000256" key="19">
    <source>
        <dbReference type="ARBA" id="ARBA00023004"/>
    </source>
</evidence>
<dbReference type="Gene3D" id="6.10.140.140">
    <property type="match status" value="1"/>
</dbReference>
<dbReference type="GO" id="GO:0006355">
    <property type="term" value="P:regulation of DNA-templated transcription"/>
    <property type="evidence" value="ECO:0007669"/>
    <property type="project" value="InterPro"/>
</dbReference>
<dbReference type="Gene3D" id="3.30.160.60">
    <property type="entry name" value="Classic Zinc Finger"/>
    <property type="match status" value="7"/>
</dbReference>
<evidence type="ECO:0000256" key="9">
    <source>
        <dbReference type="ARBA" id="ARBA00022490"/>
    </source>
</evidence>
<evidence type="ECO:0000256" key="17">
    <source>
        <dbReference type="ARBA" id="ARBA00022839"/>
    </source>
</evidence>
<feature type="domain" description="C2H2-type" evidence="32">
    <location>
        <begin position="630"/>
        <end position="657"/>
    </location>
</feature>
<keyword evidence="22" id="KW-0238">DNA-binding</keyword>
<dbReference type="PROSITE" id="PS50805">
    <property type="entry name" value="KRAB"/>
    <property type="match status" value="1"/>
</dbReference>
<keyword evidence="9" id="KW-0963">Cytoplasm</keyword>
<dbReference type="FunFam" id="3.30.160.60:FF:001730">
    <property type="entry name" value="zinc finger protein 660"/>
    <property type="match status" value="1"/>
</dbReference>
<evidence type="ECO:0000256" key="15">
    <source>
        <dbReference type="ARBA" id="ARBA00022801"/>
    </source>
</evidence>
<feature type="domain" description="C2H2-type" evidence="32">
    <location>
        <begin position="686"/>
        <end position="713"/>
    </location>
</feature>
<evidence type="ECO:0000313" key="34">
    <source>
        <dbReference type="EMBL" id="KAI4549709.1"/>
    </source>
</evidence>
<keyword evidence="13" id="KW-0227">DNA damage</keyword>
<evidence type="ECO:0000256" key="10">
    <source>
        <dbReference type="ARBA" id="ARBA00022722"/>
    </source>
</evidence>
<evidence type="ECO:0000256" key="12">
    <source>
        <dbReference type="ARBA" id="ARBA00022737"/>
    </source>
</evidence>
<evidence type="ECO:0000256" key="29">
    <source>
        <dbReference type="ARBA" id="ARBA00080590"/>
    </source>
</evidence>
<comment type="caution">
    <text evidence="34">The sequence shown here is derived from an EMBL/GenBank/DDBJ whole genome shotgun (WGS) entry which is preliminary data.</text>
</comment>
<dbReference type="InterPro" id="IPR001909">
    <property type="entry name" value="KRAB"/>
</dbReference>
<keyword evidence="21" id="KW-0805">Transcription regulation</keyword>
<gene>
    <name evidence="34" type="ORF">MG293_002039</name>
</gene>
<keyword evidence="18" id="KW-0460">Magnesium</keyword>
<comment type="similarity">
    <text evidence="7">Belongs to the EXO5 family.</text>
</comment>
<dbReference type="FunFam" id="3.30.160.60:FF:000725">
    <property type="entry name" value="zinc finger protein 205 isoform X1"/>
    <property type="match status" value="1"/>
</dbReference>
<feature type="domain" description="C2H2-type" evidence="32">
    <location>
        <begin position="602"/>
        <end position="629"/>
    </location>
</feature>
<feature type="region of interest" description="Disordered" evidence="31">
    <location>
        <begin position="1"/>
        <end position="57"/>
    </location>
</feature>
<dbReference type="PROSITE" id="PS50157">
    <property type="entry name" value="ZINC_FINGER_C2H2_2"/>
    <property type="match status" value="8"/>
</dbReference>
<evidence type="ECO:0000256" key="23">
    <source>
        <dbReference type="ARBA" id="ARBA00023163"/>
    </source>
</evidence>
<evidence type="ECO:0000259" key="32">
    <source>
        <dbReference type="PROSITE" id="PS50157"/>
    </source>
</evidence>
<dbReference type="InterPro" id="IPR013087">
    <property type="entry name" value="Znf_C2H2_type"/>
</dbReference>
<dbReference type="CDD" id="cd07765">
    <property type="entry name" value="KRAB_A-box"/>
    <property type="match status" value="1"/>
</dbReference>
<sequence length="821" mass="93016">MGCMSCAMAETEEEETVSEEASGFSDLSDSEFLDLEDTQESSASPSKPGPSYELPGKDDKCIRLPKWKRRLDVSSPMERFHLKYLYVTDLSTQDWCEQQMVYGKEFSGFLTPEKSAILDTGASIHLARELEVHDLVNIPITSKEDAWAVKFLNILSMIPTLQSEGRIREFPVFGEVEGVLLVGVIDELHYTASGELELAELKTRGNPVLPSDAQKKKDCFQVSLYKYIFDAMVQGKVTAASLIHHTKLHPEKPLGPSVLRHAQQGGYSVKSLGDLIELVFLSLTLSDLPLIDSLKIEYVHQETATVLGTEIVTFEEKEVRSKVQHYMTYWMGHREPQGVDVEEAWKCRMCNYADICEWKKSVHFYYDDFSGGSEAVKASAYNVGDPSSIPGSGRSPGEGNGNPLQYSCLENPLDGEACLKIHVLLQGSVTLQDVAVEFTPEEWQLLDCDQRTLFWDVMLENFRNLISVGTGCPVTETTVIFRVEQGQEPWMVEGEDSRWSSPGESEKPRKMGVFETGVPVEADCPLVDESDKHQKSKDNFLNSVLFMFNKILTVERLHGYNMSTSLNPTRKKSYKCKSYEKSLQPTLDFLNYNRCYNGEHADECNGCGKAFKKKFNFIRREKNHTRKKLFECNNCGKAYSSKAHLVTHQKIHNRERPFVCSDCGKAFTHKAQLAVHQRLHTGEKPYECSQCGKSFTWNSSFNQHMKSHTLENSFECKECGKTFRYSSSLYKHSKFHTGEKPYQCIVCGKAFGNSSVLVTHQRIHTGEKPYGCIKCGKAFIKKSHLLRHQITHTGERPYECSKCGKPFSQKSNLIVHQKIHM</sequence>
<evidence type="ECO:0000256" key="5">
    <source>
        <dbReference type="ARBA" id="ARBA00004514"/>
    </source>
</evidence>
<dbReference type="InterPro" id="IPR019190">
    <property type="entry name" value="EXOV"/>
</dbReference>
<keyword evidence="19" id="KW-0408">Iron</keyword>
<evidence type="ECO:0000256" key="18">
    <source>
        <dbReference type="ARBA" id="ARBA00022842"/>
    </source>
</evidence>
<evidence type="ECO:0000256" key="14">
    <source>
        <dbReference type="ARBA" id="ARBA00022771"/>
    </source>
</evidence>